<dbReference type="PANTHER" id="PTHR23275">
    <property type="entry name" value="CABRIOLET.-RELATED"/>
    <property type="match status" value="1"/>
</dbReference>
<dbReference type="InterPro" id="IPR009030">
    <property type="entry name" value="Growth_fac_rcpt_cys_sf"/>
</dbReference>
<evidence type="ECO:0000313" key="2">
    <source>
        <dbReference type="Proteomes" id="UP000018040"/>
    </source>
</evidence>
<dbReference type="Gene3D" id="2.10.220.10">
    <property type="entry name" value="Hormone Receptor, Insulin-like Growth Factor Receptor 1, Chain A, domain 2"/>
    <property type="match status" value="1"/>
</dbReference>
<reference evidence="2" key="1">
    <citation type="submission" date="2012-02" db="EMBL/GenBank/DDBJ databases">
        <title>Genome sequencing of Giardia lamblia Genotypes A2 and B isolates (DH and GS) and comparative analysis with the genomes of Genotypes A1 and E (WB and Pig).</title>
        <authorList>
            <person name="Adam R."/>
            <person name="Dahlstrom E."/>
            <person name="Martens C."/>
            <person name="Bruno D."/>
            <person name="Barbian K."/>
            <person name="Porcella S.F."/>
            <person name="Nash T."/>
        </authorList>
    </citation>
    <scope>NUCLEOTIDE SEQUENCE</scope>
    <source>
        <strain evidence="2">GS</strain>
    </source>
</reference>
<sequence length="416" mass="42372">MHCKRGEGYVPINGICKAHNDATVVTGTGAGCQKTGGTAVDENSVICEKCTEANYFLFMGGCYKTGETPGTLICSAAAAGKCSTCVEGGNVFKNQATGPTLGTECILCSDSKGSNDNKGALNCVTCTAPTAATGTAACTKCDQTKYLKEGACVDSTACTGATFPKADTGAGNKCISCGSTSGNDGGIADCQTCTKESTTLKCLTCNSDKKPSTDGTKCVTCTVTNCAACSADNICEVCTDGYRKNGSNCEKCTVDKCKACTSDAKICTECVEGYTLEGGNCASSSANKSGLSTGAIAGISVAAVVVVGASSASSAGGSCVGGMHDLGSKRRGMWYCRVQRGGGVPASTNVAQVVRTGCQVLCPGRGFLLKSEDSFRLSTLGPGMRKQASGLAWLQTSWLYTHLNVAFLTPAEQVFR</sequence>
<evidence type="ECO:0000313" key="1">
    <source>
        <dbReference type="EMBL" id="ESU40005.1"/>
    </source>
</evidence>
<dbReference type="OrthoDB" id="300641at2759"/>
<reference evidence="1 2" key="2">
    <citation type="journal article" date="2013" name="Genome Biol. Evol.">
        <title>Genome sequencing of Giardia lamblia genotypes A2 and B isolates (DH and GS) and comparative analysis with the genomes of genotypes A1 and E (WB and Pig).</title>
        <authorList>
            <person name="Adam R.D."/>
            <person name="Dahlstrom E.W."/>
            <person name="Martens C.A."/>
            <person name="Bruno D.P."/>
            <person name="Barbian K.D."/>
            <person name="Ricklefs S.M."/>
            <person name="Hernandez M.M."/>
            <person name="Narla N.P."/>
            <person name="Patel R.B."/>
            <person name="Porcella S.F."/>
            <person name="Nash T.E."/>
        </authorList>
    </citation>
    <scope>NUCLEOTIDE SEQUENCE [LARGE SCALE GENOMIC DNA]</scope>
    <source>
        <strain evidence="1 2">GS</strain>
    </source>
</reference>
<organism evidence="1 2">
    <name type="scientific">Giardia intestinalis</name>
    <name type="common">Giardia lamblia</name>
    <dbReference type="NCBI Taxonomy" id="5741"/>
    <lineage>
        <taxon>Eukaryota</taxon>
        <taxon>Metamonada</taxon>
        <taxon>Diplomonadida</taxon>
        <taxon>Hexamitidae</taxon>
        <taxon>Giardiinae</taxon>
        <taxon>Giardia</taxon>
    </lineage>
</organism>
<dbReference type="VEuPathDB" id="GiardiaDB:QR46_4881"/>
<comment type="caution">
    <text evidence="1">The sequence shown here is derived from an EMBL/GenBank/DDBJ whole genome shotgun (WGS) entry which is preliminary data.</text>
</comment>
<dbReference type="InterPro" id="IPR052798">
    <property type="entry name" value="Giardia_VSA"/>
</dbReference>
<dbReference type="PROSITE" id="PS51257">
    <property type="entry name" value="PROKAR_LIPOPROTEIN"/>
    <property type="match status" value="1"/>
</dbReference>
<dbReference type="VEuPathDB" id="GiardiaDB:DHA2_152037"/>
<dbReference type="SUPFAM" id="SSF57184">
    <property type="entry name" value="Growth factor receptor domain"/>
    <property type="match status" value="1"/>
</dbReference>
<name>V6TSJ7_GIAIN</name>
<dbReference type="PANTHER" id="PTHR23275:SF100">
    <property type="entry name" value="EGF-LIKE DOMAIN-CONTAINING PROTEIN"/>
    <property type="match status" value="1"/>
</dbReference>
<dbReference type="VEuPathDB" id="GiardiaDB:GL50803_0014043"/>
<dbReference type="Proteomes" id="UP000018040">
    <property type="component" value="Unassembled WGS sequence"/>
</dbReference>
<dbReference type="EMBL" id="AHHH01000366">
    <property type="protein sequence ID" value="ESU40005.1"/>
    <property type="molecule type" value="Genomic_DNA"/>
</dbReference>
<dbReference type="SMART" id="SM00261">
    <property type="entry name" value="FU"/>
    <property type="match status" value="2"/>
</dbReference>
<protein>
    <submittedName>
        <fullName evidence="1">CDC4-like protein</fullName>
    </submittedName>
</protein>
<accession>V6TSJ7</accession>
<dbReference type="AlphaFoldDB" id="V6TSJ7"/>
<dbReference type="InterPro" id="IPR006212">
    <property type="entry name" value="Furin_repeat"/>
</dbReference>
<proteinExistence type="predicted"/>
<gene>
    <name evidence="1" type="ORF">GSB_155043</name>
</gene>